<evidence type="ECO:0000256" key="2">
    <source>
        <dbReference type="ARBA" id="ARBA00022679"/>
    </source>
</evidence>
<feature type="non-terminal residue" evidence="3">
    <location>
        <position position="189"/>
    </location>
</feature>
<keyword evidence="1" id="KW-0328">Glycosyltransferase</keyword>
<keyword evidence="2 3" id="KW-0808">Transferase</keyword>
<dbReference type="EMBL" id="PGTB01000429">
    <property type="protein sequence ID" value="PJE27119.1"/>
    <property type="molecule type" value="Genomic_DNA"/>
</dbReference>
<dbReference type="SUPFAM" id="SSF52418">
    <property type="entry name" value="Nucleoside phosphorylase/phosphoribosyltransferase catalytic domain"/>
    <property type="match status" value="1"/>
</dbReference>
<gene>
    <name evidence="3" type="ORF">CVM52_26410</name>
</gene>
<dbReference type="AlphaFoldDB" id="A0A2M8ISX8"/>
<accession>A0A2M8ISX8</accession>
<dbReference type="Gene3D" id="3.40.1030.10">
    <property type="entry name" value="Nucleoside phosphorylase/phosphoribosyltransferase catalytic domain"/>
    <property type="match status" value="1"/>
</dbReference>
<proteinExistence type="predicted"/>
<comment type="caution">
    <text evidence="3">The sequence shown here is derived from an EMBL/GenBank/DDBJ whole genome shotgun (WGS) entry which is preliminary data.</text>
</comment>
<evidence type="ECO:0000313" key="3">
    <source>
        <dbReference type="EMBL" id="PJE27119.1"/>
    </source>
</evidence>
<dbReference type="InterPro" id="IPR035902">
    <property type="entry name" value="Nuc_phospho_transferase"/>
</dbReference>
<keyword evidence="4" id="KW-1185">Reference proteome</keyword>
<protein>
    <submittedName>
        <fullName evidence="3">Glycosyl transferase family 3</fullName>
    </submittedName>
</protein>
<evidence type="ECO:0000313" key="4">
    <source>
        <dbReference type="Proteomes" id="UP000231553"/>
    </source>
</evidence>
<feature type="non-terminal residue" evidence="3">
    <location>
        <position position="1"/>
    </location>
</feature>
<dbReference type="GO" id="GO:0016757">
    <property type="term" value="F:glycosyltransferase activity"/>
    <property type="evidence" value="ECO:0007669"/>
    <property type="project" value="UniProtKB-KW"/>
</dbReference>
<evidence type="ECO:0000256" key="1">
    <source>
        <dbReference type="ARBA" id="ARBA00022676"/>
    </source>
</evidence>
<dbReference type="Proteomes" id="UP000231553">
    <property type="component" value="Unassembled WGS sequence"/>
</dbReference>
<organism evidence="3 4">
    <name type="scientific">Pseudooceanicola lipolyticus</name>
    <dbReference type="NCBI Taxonomy" id="2029104"/>
    <lineage>
        <taxon>Bacteria</taxon>
        <taxon>Pseudomonadati</taxon>
        <taxon>Pseudomonadota</taxon>
        <taxon>Alphaproteobacteria</taxon>
        <taxon>Rhodobacterales</taxon>
        <taxon>Paracoccaceae</taxon>
        <taxon>Pseudooceanicola</taxon>
    </lineage>
</organism>
<name>A0A2M8ISX8_9RHOB</name>
<sequence>VAGAGHRVLLHGWNGADGSVRAGLPMAGIATANSVAEAEALMARHGIAYLPLEQLSPALFALLGLRSVFGLRSCVNTVCRMLNPSAAGASVQGVFHPSYRLTQAGAAERMGWQALTVIKGGGGEFERLPTKEVACFGLRGGAGWEQTAPALVAESRRLDDGARDAQMLQALWQGALSDPFAEAVVIGTA</sequence>
<reference evidence="3 4" key="1">
    <citation type="journal article" date="2018" name="Int. J. Syst. Evol. Microbiol.">
        <title>Pseudooceanicola lipolyticus sp. nov., a marine alphaproteobacterium, reclassification of Oceanicola flagellatus as Pseudooceanicola flagellatus comb. nov. and emended description of the genus Pseudooceanicola.</title>
        <authorList>
            <person name="Huang M.-M."/>
            <person name="Guo L.-L."/>
            <person name="Wu Y.-H."/>
            <person name="Lai Q.-L."/>
            <person name="Shao Z.-Z."/>
            <person name="Wang C.-S."/>
            <person name="Wu M."/>
            <person name="Xu X.-W."/>
        </authorList>
    </citation>
    <scope>NUCLEOTIDE SEQUENCE [LARGE SCALE GENOMIC DNA]</scope>
    <source>
        <strain evidence="3 4">157</strain>
    </source>
</reference>